<keyword evidence="1" id="KW-0472">Membrane</keyword>
<keyword evidence="3" id="KW-1185">Reference proteome</keyword>
<sequence length="514" mass="56630">MIALSSNNECLLISSLDVHRSCRAAGSLENRGGKIYKFTSTKTTGIGRRRGANNSPGFPLHSVAVVGVSFLCTSIAIAVLYYYIHILSSMSIGSADDPKLGARWRKNTKARMKTKRIGTPDHNDGIVQGAKKSGKFGPILRGEIHLVELDLSDLHATPDEDMTGEIDLYRGAVGRFCEIDWSSYKDNPPVFPMFRLLVEESDCNNPDNVMTVDLAKVVHKAREYDKVIQGGDNSVHVIPPRGVVFHESRVGSTLAANSLAAMSPDAHRVYSESAPMNSALKGCELSRQDDDCTKEAHIQLLKDVVAMMGRTNSPRESNMFYKVSSIGSKRINLFQQAFPDVPWIFIFRDPVQTMMSHLDPSKVTVVNGQAAAVCTKSQRRPPFDLVTLVEATGYDVYELTYQEFCAAHLATLCESALKAMTKPHSLGKAVEYDNLVDKLISSVIPDHFGIEMTDEGKANILAISKTYSKSKGGEQTWVEDSQRKEVGSTPEIRDASDVFLAESYVKLKQRSIGR</sequence>
<protein>
    <recommendedName>
        <fullName evidence="4">Sulfotransferase domain-containing protein</fullName>
    </recommendedName>
</protein>
<name>K0RCZ6_THAOC</name>
<proteinExistence type="predicted"/>
<evidence type="ECO:0000313" key="2">
    <source>
        <dbReference type="EMBL" id="EJK44402.1"/>
    </source>
</evidence>
<accession>K0RCZ6</accession>
<comment type="caution">
    <text evidence="2">The sequence shown here is derived from an EMBL/GenBank/DDBJ whole genome shotgun (WGS) entry which is preliminary data.</text>
</comment>
<dbReference type="OrthoDB" id="45247at2759"/>
<evidence type="ECO:0008006" key="4">
    <source>
        <dbReference type="Google" id="ProtNLM"/>
    </source>
</evidence>
<dbReference type="OMA" id="HKAREYD"/>
<keyword evidence="1" id="KW-1133">Transmembrane helix</keyword>
<dbReference type="eggNOG" id="ENOG502SNY5">
    <property type="taxonomic scope" value="Eukaryota"/>
</dbReference>
<reference evidence="2 3" key="1">
    <citation type="journal article" date="2012" name="Genome Biol.">
        <title>Genome and low-iron response of an oceanic diatom adapted to chronic iron limitation.</title>
        <authorList>
            <person name="Lommer M."/>
            <person name="Specht M."/>
            <person name="Roy A.S."/>
            <person name="Kraemer L."/>
            <person name="Andreson R."/>
            <person name="Gutowska M.A."/>
            <person name="Wolf J."/>
            <person name="Bergner S.V."/>
            <person name="Schilhabel M.B."/>
            <person name="Klostermeier U.C."/>
            <person name="Beiko R.G."/>
            <person name="Rosenstiel P."/>
            <person name="Hippler M."/>
            <person name="Laroche J."/>
        </authorList>
    </citation>
    <scope>NUCLEOTIDE SEQUENCE [LARGE SCALE GENOMIC DNA]</scope>
    <source>
        <strain evidence="2 3">CCMP1005</strain>
    </source>
</reference>
<keyword evidence="1" id="KW-0812">Transmembrane</keyword>
<dbReference type="AlphaFoldDB" id="K0RCZ6"/>
<dbReference type="Proteomes" id="UP000266841">
    <property type="component" value="Unassembled WGS sequence"/>
</dbReference>
<gene>
    <name evidence="2" type="ORF">THAOC_37059</name>
</gene>
<evidence type="ECO:0000256" key="1">
    <source>
        <dbReference type="SAM" id="Phobius"/>
    </source>
</evidence>
<feature type="transmembrane region" description="Helical" evidence="1">
    <location>
        <begin position="58"/>
        <end position="84"/>
    </location>
</feature>
<dbReference type="EMBL" id="AGNL01049736">
    <property type="protein sequence ID" value="EJK44402.1"/>
    <property type="molecule type" value="Genomic_DNA"/>
</dbReference>
<evidence type="ECO:0000313" key="3">
    <source>
        <dbReference type="Proteomes" id="UP000266841"/>
    </source>
</evidence>
<organism evidence="2 3">
    <name type="scientific">Thalassiosira oceanica</name>
    <name type="common">Marine diatom</name>
    <dbReference type="NCBI Taxonomy" id="159749"/>
    <lineage>
        <taxon>Eukaryota</taxon>
        <taxon>Sar</taxon>
        <taxon>Stramenopiles</taxon>
        <taxon>Ochrophyta</taxon>
        <taxon>Bacillariophyta</taxon>
        <taxon>Coscinodiscophyceae</taxon>
        <taxon>Thalassiosirophycidae</taxon>
        <taxon>Thalassiosirales</taxon>
        <taxon>Thalassiosiraceae</taxon>
        <taxon>Thalassiosira</taxon>
    </lineage>
</organism>